<evidence type="ECO:0000256" key="1">
    <source>
        <dbReference type="SAM" id="MobiDB-lite"/>
    </source>
</evidence>
<dbReference type="Proteomes" id="UP000712600">
    <property type="component" value="Unassembled WGS sequence"/>
</dbReference>
<accession>A0A8S9PLD4</accession>
<dbReference type="AlphaFoldDB" id="A0A8S9PLD4"/>
<proteinExistence type="predicted"/>
<comment type="caution">
    <text evidence="2">The sequence shown here is derived from an EMBL/GenBank/DDBJ whole genome shotgun (WGS) entry which is preliminary data.</text>
</comment>
<organism evidence="2 3">
    <name type="scientific">Brassica cretica</name>
    <name type="common">Mustard</name>
    <dbReference type="NCBI Taxonomy" id="69181"/>
    <lineage>
        <taxon>Eukaryota</taxon>
        <taxon>Viridiplantae</taxon>
        <taxon>Streptophyta</taxon>
        <taxon>Embryophyta</taxon>
        <taxon>Tracheophyta</taxon>
        <taxon>Spermatophyta</taxon>
        <taxon>Magnoliopsida</taxon>
        <taxon>eudicotyledons</taxon>
        <taxon>Gunneridae</taxon>
        <taxon>Pentapetalae</taxon>
        <taxon>rosids</taxon>
        <taxon>malvids</taxon>
        <taxon>Brassicales</taxon>
        <taxon>Brassicaceae</taxon>
        <taxon>Brassiceae</taxon>
        <taxon>Brassica</taxon>
    </lineage>
</organism>
<name>A0A8S9PLD4_BRACR</name>
<sequence>MTEAEVTIPKDRPLVAMYRERAFNLLVKSSTGAVRGDGHDKRRGRRARVEPIRGFQPEIS</sequence>
<dbReference type="EMBL" id="QGKX02001521">
    <property type="protein sequence ID" value="KAF3514941.1"/>
    <property type="molecule type" value="Genomic_DNA"/>
</dbReference>
<protein>
    <submittedName>
        <fullName evidence="2">Uncharacterized protein</fullName>
    </submittedName>
</protein>
<evidence type="ECO:0000313" key="2">
    <source>
        <dbReference type="EMBL" id="KAF3514941.1"/>
    </source>
</evidence>
<feature type="region of interest" description="Disordered" evidence="1">
    <location>
        <begin position="31"/>
        <end position="60"/>
    </location>
</feature>
<gene>
    <name evidence="2" type="ORF">F2Q69_00008817</name>
</gene>
<reference evidence="2" key="1">
    <citation type="submission" date="2019-12" db="EMBL/GenBank/DDBJ databases">
        <title>Genome sequencing and annotation of Brassica cretica.</title>
        <authorList>
            <person name="Studholme D.J."/>
            <person name="Sarris P."/>
        </authorList>
    </citation>
    <scope>NUCLEOTIDE SEQUENCE</scope>
    <source>
        <strain evidence="2">PFS-109/04</strain>
        <tissue evidence="2">Leaf</tissue>
    </source>
</reference>
<evidence type="ECO:0000313" key="3">
    <source>
        <dbReference type="Proteomes" id="UP000712600"/>
    </source>
</evidence>